<dbReference type="Proteomes" id="UP001642360">
    <property type="component" value="Unassembled WGS sequence"/>
</dbReference>
<dbReference type="GO" id="GO:0030145">
    <property type="term" value="F:manganese ion binding"/>
    <property type="evidence" value="ECO:0007669"/>
    <property type="project" value="UniProtKB-UniRule"/>
</dbReference>
<evidence type="ECO:0000256" key="5">
    <source>
        <dbReference type="ARBA" id="ARBA00022723"/>
    </source>
</evidence>
<organism evidence="17 18">
    <name type="scientific">Ilex paraguariensis</name>
    <name type="common">yerba mate</name>
    <dbReference type="NCBI Taxonomy" id="185542"/>
    <lineage>
        <taxon>Eukaryota</taxon>
        <taxon>Viridiplantae</taxon>
        <taxon>Streptophyta</taxon>
        <taxon>Embryophyta</taxon>
        <taxon>Tracheophyta</taxon>
        <taxon>Spermatophyta</taxon>
        <taxon>Magnoliopsida</taxon>
        <taxon>eudicotyledons</taxon>
        <taxon>Gunneridae</taxon>
        <taxon>Pentapetalae</taxon>
        <taxon>asterids</taxon>
        <taxon>campanulids</taxon>
        <taxon>Aquifoliales</taxon>
        <taxon>Aquifoliaceae</taxon>
        <taxon>Ilex</taxon>
    </lineage>
</organism>
<dbReference type="GO" id="GO:0048046">
    <property type="term" value="C:apoplast"/>
    <property type="evidence" value="ECO:0007669"/>
    <property type="project" value="UniProtKB-SubCell"/>
</dbReference>
<feature type="chain" id="PRO_5044526567" description="Germin-like protein" evidence="15">
    <location>
        <begin position="27"/>
        <end position="225"/>
    </location>
</feature>
<feature type="binding site" evidence="13">
    <location>
        <position position="114"/>
    </location>
    <ligand>
        <name>Mn(2+)</name>
        <dbReference type="ChEBI" id="CHEBI:29035"/>
    </ligand>
</feature>
<proteinExistence type="inferred from homology"/>
<comment type="subcellular location">
    <subcellularLocation>
        <location evidence="1 15">Secreted</location>
        <location evidence="1 15">Extracellular space</location>
        <location evidence="1 15">Apoplast</location>
    </subcellularLocation>
</comment>
<evidence type="ECO:0000256" key="8">
    <source>
        <dbReference type="ARBA" id="ARBA00023211"/>
    </source>
</evidence>
<dbReference type="Pfam" id="PF00190">
    <property type="entry name" value="Cupin_1"/>
    <property type="match status" value="1"/>
</dbReference>
<dbReference type="AlphaFoldDB" id="A0ABC8T1F4"/>
<dbReference type="PRINTS" id="PR00325">
    <property type="entry name" value="GERMIN"/>
</dbReference>
<feature type="binding site" evidence="13">
    <location>
        <position position="116"/>
    </location>
    <ligand>
        <name>Mn(2+)</name>
        <dbReference type="ChEBI" id="CHEBI:29035"/>
    </ligand>
</feature>
<evidence type="ECO:0000256" key="15">
    <source>
        <dbReference type="RuleBase" id="RU366015"/>
    </source>
</evidence>
<evidence type="ECO:0000256" key="7">
    <source>
        <dbReference type="ARBA" id="ARBA00023157"/>
    </source>
</evidence>
<evidence type="ECO:0000313" key="17">
    <source>
        <dbReference type="EMBL" id="CAK9163205.1"/>
    </source>
</evidence>
<evidence type="ECO:0000256" key="13">
    <source>
        <dbReference type="PIRSR" id="PIRSR601929-2"/>
    </source>
</evidence>
<feature type="binding site" evidence="13">
    <location>
        <position position="160"/>
    </location>
    <ligand>
        <name>Mn(2+)</name>
        <dbReference type="ChEBI" id="CHEBI:29035"/>
    </ligand>
</feature>
<keyword evidence="3 15" id="KW-0052">Apoplast</keyword>
<keyword evidence="5 12" id="KW-0479">Metal-binding</keyword>
<evidence type="ECO:0000256" key="14">
    <source>
        <dbReference type="PIRSR" id="PIRSR601929-3"/>
    </source>
</evidence>
<feature type="signal peptide" evidence="15">
    <location>
        <begin position="1"/>
        <end position="26"/>
    </location>
</feature>
<dbReference type="SUPFAM" id="SSF51182">
    <property type="entry name" value="RmlC-like cupins"/>
    <property type="match status" value="1"/>
</dbReference>
<dbReference type="SMART" id="SM00835">
    <property type="entry name" value="Cupin_1"/>
    <property type="match status" value="1"/>
</dbReference>
<comment type="caution">
    <text evidence="17">The sequence shown here is derived from an EMBL/GenBank/DDBJ whole genome shotgun (WGS) entry which is preliminary data.</text>
</comment>
<dbReference type="InterPro" id="IPR001929">
    <property type="entry name" value="Germin"/>
</dbReference>
<keyword evidence="8 12" id="KW-0464">Manganese</keyword>
<dbReference type="InterPro" id="IPR011051">
    <property type="entry name" value="RmlC_Cupin_sf"/>
</dbReference>
<dbReference type="FunFam" id="2.60.120.10:FF:000025">
    <property type="entry name" value="germin-like protein subfamily 2 member 1"/>
    <property type="match status" value="1"/>
</dbReference>
<evidence type="ECO:0000256" key="9">
    <source>
        <dbReference type="ARBA" id="ARBA00049204"/>
    </source>
</evidence>
<feature type="domain" description="Cupin type-1" evidence="16">
    <location>
        <begin position="66"/>
        <end position="192"/>
    </location>
</feature>
<feature type="binding site" evidence="12">
    <location>
        <position position="121"/>
    </location>
    <ligand>
        <name>oxalate</name>
        <dbReference type="ChEBI" id="CHEBI:30623"/>
    </ligand>
</feature>
<feature type="binding site" evidence="13">
    <location>
        <position position="121"/>
    </location>
    <ligand>
        <name>Mn(2+)</name>
        <dbReference type="ChEBI" id="CHEBI:29035"/>
    </ligand>
</feature>
<evidence type="ECO:0000256" key="12">
    <source>
        <dbReference type="PIRSR" id="PIRSR601929-1"/>
    </source>
</evidence>
<evidence type="ECO:0000256" key="10">
    <source>
        <dbReference type="ARBA" id="ARBA00058969"/>
    </source>
</evidence>
<evidence type="ECO:0000256" key="1">
    <source>
        <dbReference type="ARBA" id="ARBA00004271"/>
    </source>
</evidence>
<keyword evidence="7 14" id="KW-1015">Disulfide bond</keyword>
<evidence type="ECO:0000256" key="11">
    <source>
        <dbReference type="ARBA" id="ARBA00064720"/>
    </source>
</evidence>
<comment type="subunit">
    <text evidence="11">Monomer. In the absence of manganese, it forms tetrameric and pentameric forms which show superoxide dismutase activity.</text>
</comment>
<feature type="disulfide bond" evidence="14">
    <location>
        <begin position="36"/>
        <end position="52"/>
    </location>
</feature>
<dbReference type="GO" id="GO:0009506">
    <property type="term" value="C:plasmodesma"/>
    <property type="evidence" value="ECO:0007669"/>
    <property type="project" value="UniProtKB-ARBA"/>
</dbReference>
<protein>
    <recommendedName>
        <fullName evidence="15">Germin-like protein</fullName>
    </recommendedName>
</protein>
<evidence type="ECO:0000256" key="3">
    <source>
        <dbReference type="ARBA" id="ARBA00022523"/>
    </source>
</evidence>
<comment type="similarity">
    <text evidence="2 15">Belongs to the germin family.</text>
</comment>
<comment type="catalytic activity">
    <reaction evidence="9">
        <text>2 superoxide + 2 H(+) = H2O2 + O2</text>
        <dbReference type="Rhea" id="RHEA:20696"/>
        <dbReference type="ChEBI" id="CHEBI:15378"/>
        <dbReference type="ChEBI" id="CHEBI:15379"/>
        <dbReference type="ChEBI" id="CHEBI:16240"/>
        <dbReference type="ChEBI" id="CHEBI:18421"/>
        <dbReference type="EC" id="1.15.1.1"/>
    </reaction>
</comment>
<dbReference type="Gene3D" id="2.60.120.10">
    <property type="entry name" value="Jelly Rolls"/>
    <property type="match status" value="1"/>
</dbReference>
<dbReference type="PROSITE" id="PS00725">
    <property type="entry name" value="GERMIN"/>
    <property type="match status" value="1"/>
</dbReference>
<sequence>MVKFTLIFSIAFSIWFFYTCPKFISAVDTDNLQDICPTNTTRQTVFINGFPCKNPSLITASDFKNSLLNHAGNTDHFLRSSVTIVTASEFPGLNTLGLSVARTDLDVDGLVLPHSHPRASEILFVSTGNVVAGFVDTQKHLFQRFLRRGDVFVVPRGMLHYSLNSGFDVATVFSVLNSQNPGMLNIADALFAPNDSEAMEMLKKRLINLSKLEVDQVGNVTFFEF</sequence>
<dbReference type="GO" id="GO:0004784">
    <property type="term" value="F:superoxide dismutase activity"/>
    <property type="evidence" value="ECO:0007669"/>
    <property type="project" value="UniProtKB-EC"/>
</dbReference>
<evidence type="ECO:0000256" key="4">
    <source>
        <dbReference type="ARBA" id="ARBA00022525"/>
    </source>
</evidence>
<dbReference type="InterPro" id="IPR014710">
    <property type="entry name" value="RmlC-like_jellyroll"/>
</dbReference>
<evidence type="ECO:0000256" key="2">
    <source>
        <dbReference type="ARBA" id="ARBA00007456"/>
    </source>
</evidence>
<name>A0ABC8T1F4_9AQUA</name>
<dbReference type="CDD" id="cd02241">
    <property type="entry name" value="cupin_OxOx"/>
    <property type="match status" value="1"/>
</dbReference>
<comment type="function">
    <text evidence="10">May interact with bacterial adhesins thereby protecting the reproductive tissues from microbial attack. Has no oxalate oxidase activity.</text>
</comment>
<evidence type="ECO:0000259" key="16">
    <source>
        <dbReference type="SMART" id="SM00835"/>
    </source>
</evidence>
<feature type="binding site" evidence="12">
    <location>
        <position position="116"/>
    </location>
    <ligand>
        <name>oxalate</name>
        <dbReference type="ChEBI" id="CHEBI:30623"/>
    </ligand>
</feature>
<evidence type="ECO:0000256" key="6">
    <source>
        <dbReference type="ARBA" id="ARBA00022729"/>
    </source>
</evidence>
<keyword evidence="18" id="KW-1185">Reference proteome</keyword>
<evidence type="ECO:0000313" key="18">
    <source>
        <dbReference type="Proteomes" id="UP001642360"/>
    </source>
</evidence>
<dbReference type="InterPro" id="IPR019780">
    <property type="entry name" value="Germin_Mn-BS"/>
</dbReference>
<accession>A0ABC8T1F4</accession>
<reference evidence="17 18" key="1">
    <citation type="submission" date="2024-02" db="EMBL/GenBank/DDBJ databases">
        <authorList>
            <person name="Vignale AGUSTIN F."/>
            <person name="Sosa J E."/>
            <person name="Modenutti C."/>
        </authorList>
    </citation>
    <scope>NUCLEOTIDE SEQUENCE [LARGE SCALE GENOMIC DNA]</scope>
</reference>
<dbReference type="PANTHER" id="PTHR31238">
    <property type="entry name" value="GERMIN-LIKE PROTEIN SUBFAMILY 3 MEMBER 3"/>
    <property type="match status" value="1"/>
</dbReference>
<dbReference type="InterPro" id="IPR006045">
    <property type="entry name" value="Cupin_1"/>
</dbReference>
<gene>
    <name evidence="17" type="ORF">ILEXP_LOCUS32241</name>
</gene>
<dbReference type="GO" id="GO:0010497">
    <property type="term" value="P:plasmodesmata-mediated intercellular transport"/>
    <property type="evidence" value="ECO:0007669"/>
    <property type="project" value="UniProtKB-ARBA"/>
</dbReference>
<dbReference type="GO" id="GO:2000280">
    <property type="term" value="P:regulation of root development"/>
    <property type="evidence" value="ECO:0007669"/>
    <property type="project" value="UniProtKB-ARBA"/>
</dbReference>
<dbReference type="EMBL" id="CAUOFW020003970">
    <property type="protein sequence ID" value="CAK9163205.1"/>
    <property type="molecule type" value="Genomic_DNA"/>
</dbReference>
<keyword evidence="4 15" id="KW-0964">Secreted</keyword>
<keyword evidence="6 15" id="KW-0732">Signal</keyword>